<organism evidence="2">
    <name type="scientific">Physcomitrium patens</name>
    <name type="common">Spreading-leaved earth moss</name>
    <name type="synonym">Physcomitrella patens</name>
    <dbReference type="NCBI Taxonomy" id="3218"/>
    <lineage>
        <taxon>Eukaryota</taxon>
        <taxon>Viridiplantae</taxon>
        <taxon>Streptophyta</taxon>
        <taxon>Embryophyta</taxon>
        <taxon>Bryophyta</taxon>
        <taxon>Bryophytina</taxon>
        <taxon>Bryopsida</taxon>
        <taxon>Funariidae</taxon>
        <taxon>Funariales</taxon>
        <taxon>Funariaceae</taxon>
        <taxon>Physcomitrium</taxon>
    </lineage>
</organism>
<evidence type="ECO:0000313" key="4">
    <source>
        <dbReference type="Proteomes" id="UP000006727"/>
    </source>
</evidence>
<evidence type="ECO:0000313" key="2">
    <source>
        <dbReference type="EMBL" id="PNR57078.1"/>
    </source>
</evidence>
<keyword evidence="1" id="KW-1133">Transmembrane helix</keyword>
<dbReference type="Gramene" id="Pp3c3_6100V3.1">
    <property type="protein sequence ID" value="PAC:32941029.CDS.1"/>
    <property type="gene ID" value="Pp3c3_6100"/>
</dbReference>
<evidence type="ECO:0000313" key="3">
    <source>
        <dbReference type="EnsemblPlants" id="PAC:32941029.CDS.1"/>
    </source>
</evidence>
<keyword evidence="1" id="KW-0812">Transmembrane</keyword>
<keyword evidence="4" id="KW-1185">Reference proteome</keyword>
<proteinExistence type="predicted"/>
<dbReference type="InParanoid" id="A0A2K1KTI7"/>
<dbReference type="EnsemblPlants" id="Pp3c3_6100V3.2">
    <property type="protein sequence ID" value="PAC:32941030.CDS.1"/>
    <property type="gene ID" value="Pp3c3_6100"/>
</dbReference>
<keyword evidence="1" id="KW-0472">Membrane</keyword>
<dbReference type="Gramene" id="Pp3c3_6100V3.2">
    <property type="protein sequence ID" value="PAC:32941030.CDS.1"/>
    <property type="gene ID" value="Pp3c3_6100"/>
</dbReference>
<accession>A0A2K1KTI7</accession>
<dbReference type="Proteomes" id="UP000006727">
    <property type="component" value="Chromosome 3"/>
</dbReference>
<evidence type="ECO:0000256" key="1">
    <source>
        <dbReference type="SAM" id="Phobius"/>
    </source>
</evidence>
<feature type="transmembrane region" description="Helical" evidence="1">
    <location>
        <begin position="33"/>
        <end position="59"/>
    </location>
</feature>
<name>A0A2K1KTI7_PHYPA</name>
<reference evidence="2 4" key="2">
    <citation type="journal article" date="2018" name="Plant J.">
        <title>The Physcomitrella patens chromosome-scale assembly reveals moss genome structure and evolution.</title>
        <authorList>
            <person name="Lang D."/>
            <person name="Ullrich K.K."/>
            <person name="Murat F."/>
            <person name="Fuchs J."/>
            <person name="Jenkins J."/>
            <person name="Haas F.B."/>
            <person name="Piednoel M."/>
            <person name="Gundlach H."/>
            <person name="Van Bel M."/>
            <person name="Meyberg R."/>
            <person name="Vives C."/>
            <person name="Morata J."/>
            <person name="Symeonidi A."/>
            <person name="Hiss M."/>
            <person name="Muchero W."/>
            <person name="Kamisugi Y."/>
            <person name="Saleh O."/>
            <person name="Blanc G."/>
            <person name="Decker E.L."/>
            <person name="van Gessel N."/>
            <person name="Grimwood J."/>
            <person name="Hayes R.D."/>
            <person name="Graham S.W."/>
            <person name="Gunter L.E."/>
            <person name="McDaniel S.F."/>
            <person name="Hoernstein S.N.W."/>
            <person name="Larsson A."/>
            <person name="Li F.W."/>
            <person name="Perroud P.F."/>
            <person name="Phillips J."/>
            <person name="Ranjan P."/>
            <person name="Rokshar D.S."/>
            <person name="Rothfels C.J."/>
            <person name="Schneider L."/>
            <person name="Shu S."/>
            <person name="Stevenson D.W."/>
            <person name="Thummler F."/>
            <person name="Tillich M."/>
            <person name="Villarreal Aguilar J.C."/>
            <person name="Widiez T."/>
            <person name="Wong G.K."/>
            <person name="Wymore A."/>
            <person name="Zhang Y."/>
            <person name="Zimmer A.D."/>
            <person name="Quatrano R.S."/>
            <person name="Mayer K.F.X."/>
            <person name="Goodstein D."/>
            <person name="Casacuberta J.M."/>
            <person name="Vandepoele K."/>
            <person name="Reski R."/>
            <person name="Cuming A.C."/>
            <person name="Tuskan G.A."/>
            <person name="Maumus F."/>
            <person name="Salse J."/>
            <person name="Schmutz J."/>
            <person name="Rensing S.A."/>
        </authorList>
    </citation>
    <scope>NUCLEOTIDE SEQUENCE [LARGE SCALE GENOMIC DNA]</scope>
    <source>
        <strain evidence="3 4">cv. Gransden 2004</strain>
    </source>
</reference>
<dbReference type="EMBL" id="ABEU02000003">
    <property type="protein sequence ID" value="PNR57078.1"/>
    <property type="molecule type" value="Genomic_DNA"/>
</dbReference>
<dbReference type="AlphaFoldDB" id="A0A2K1KTI7"/>
<reference evidence="2 4" key="1">
    <citation type="journal article" date="2008" name="Science">
        <title>The Physcomitrella genome reveals evolutionary insights into the conquest of land by plants.</title>
        <authorList>
            <person name="Rensing S."/>
            <person name="Lang D."/>
            <person name="Zimmer A."/>
            <person name="Terry A."/>
            <person name="Salamov A."/>
            <person name="Shapiro H."/>
            <person name="Nishiyama T."/>
            <person name="Perroud P.-F."/>
            <person name="Lindquist E."/>
            <person name="Kamisugi Y."/>
            <person name="Tanahashi T."/>
            <person name="Sakakibara K."/>
            <person name="Fujita T."/>
            <person name="Oishi K."/>
            <person name="Shin-I T."/>
            <person name="Kuroki Y."/>
            <person name="Toyoda A."/>
            <person name="Suzuki Y."/>
            <person name="Hashimoto A."/>
            <person name="Yamaguchi K."/>
            <person name="Sugano A."/>
            <person name="Kohara Y."/>
            <person name="Fujiyama A."/>
            <person name="Anterola A."/>
            <person name="Aoki S."/>
            <person name="Ashton N."/>
            <person name="Barbazuk W.B."/>
            <person name="Barker E."/>
            <person name="Bennetzen J."/>
            <person name="Bezanilla M."/>
            <person name="Blankenship R."/>
            <person name="Cho S.H."/>
            <person name="Dutcher S."/>
            <person name="Estelle M."/>
            <person name="Fawcett J.A."/>
            <person name="Gundlach H."/>
            <person name="Hanada K."/>
            <person name="Heyl A."/>
            <person name="Hicks K.A."/>
            <person name="Hugh J."/>
            <person name="Lohr M."/>
            <person name="Mayer K."/>
            <person name="Melkozernov A."/>
            <person name="Murata T."/>
            <person name="Nelson D."/>
            <person name="Pils B."/>
            <person name="Prigge M."/>
            <person name="Reiss B."/>
            <person name="Renner T."/>
            <person name="Rombauts S."/>
            <person name="Rushton P."/>
            <person name="Sanderfoot A."/>
            <person name="Schween G."/>
            <person name="Shiu S.-H."/>
            <person name="Stueber K."/>
            <person name="Theodoulou F.L."/>
            <person name="Tu H."/>
            <person name="Van de Peer Y."/>
            <person name="Verrier P.J."/>
            <person name="Waters E."/>
            <person name="Wood A."/>
            <person name="Yang L."/>
            <person name="Cove D."/>
            <person name="Cuming A."/>
            <person name="Hasebe M."/>
            <person name="Lucas S."/>
            <person name="Mishler D.B."/>
            <person name="Reski R."/>
            <person name="Grigoriev I."/>
            <person name="Quatrano R.S."/>
            <person name="Boore J.L."/>
        </authorList>
    </citation>
    <scope>NUCLEOTIDE SEQUENCE [LARGE SCALE GENOMIC DNA]</scope>
    <source>
        <strain evidence="3 4">cv. Gransden 2004</strain>
    </source>
</reference>
<dbReference type="PaxDb" id="3218-PP1S1_846V6.1"/>
<gene>
    <name evidence="2" type="ORF">PHYPA_004071</name>
</gene>
<reference evidence="3" key="3">
    <citation type="submission" date="2020-12" db="UniProtKB">
        <authorList>
            <consortium name="EnsemblPlants"/>
        </authorList>
    </citation>
    <scope>IDENTIFICATION</scope>
</reference>
<evidence type="ECO:0008006" key="5">
    <source>
        <dbReference type="Google" id="ProtNLM"/>
    </source>
</evidence>
<dbReference type="EnsemblPlants" id="Pp3c3_6100V3.1">
    <property type="protein sequence ID" value="PAC:32941029.CDS.1"/>
    <property type="gene ID" value="Pp3c3_6100"/>
</dbReference>
<sequence>MDGVEVEVVTGLGHEDECGVVWMVMMEWNGMDMMFLSVGVGDVGGQLVGIACMFVNVAMT</sequence>
<protein>
    <recommendedName>
        <fullName evidence="5">Transmembrane protein</fullName>
    </recommendedName>
</protein>